<gene>
    <name evidence="1" type="ORF">IHE29_00255</name>
</gene>
<dbReference type="Proteomes" id="UP001493153">
    <property type="component" value="Plasmid megaplasmid"/>
</dbReference>
<accession>A0ABZ2PXG5</accession>
<geneLocation type="plasmid" evidence="1 2">
    <name>megaplasmid</name>
</geneLocation>
<evidence type="ECO:0000313" key="1">
    <source>
        <dbReference type="EMBL" id="WXK37831.1"/>
    </source>
</evidence>
<protein>
    <submittedName>
        <fullName evidence="1">Uncharacterized protein</fullName>
    </submittedName>
</protein>
<dbReference type="RefSeq" id="WP_237071578.1">
    <property type="nucleotide sequence ID" value="NZ_CP062175.1"/>
</dbReference>
<dbReference type="EMBL" id="CP062175">
    <property type="protein sequence ID" value="WXK37831.1"/>
    <property type="molecule type" value="Genomic_DNA"/>
</dbReference>
<keyword evidence="2" id="KW-1185">Reference proteome</keyword>
<keyword evidence="1" id="KW-0614">Plasmid</keyword>
<proteinExistence type="predicted"/>
<name>A0ABZ2PXG5_9BURK</name>
<organism evidence="1 2">
    <name type="scientific">Mycetohabitans rhizoxinica</name>
    <dbReference type="NCBI Taxonomy" id="412963"/>
    <lineage>
        <taxon>Bacteria</taxon>
        <taxon>Pseudomonadati</taxon>
        <taxon>Pseudomonadota</taxon>
        <taxon>Betaproteobacteria</taxon>
        <taxon>Burkholderiales</taxon>
        <taxon>Burkholderiaceae</taxon>
        <taxon>Mycetohabitans</taxon>
    </lineage>
</organism>
<sequence length="71" mass="7720">MDAARDEAIALAPTIQLALCGAAGMTSYATSSLPQVPDDLLFRVTQLYNGDPQLHRLWRATMQARSLAICE</sequence>
<reference evidence="1 2" key="1">
    <citation type="submission" date="2020-09" db="EMBL/GenBank/DDBJ databases">
        <title>Genome sequences of Mycetohabitans spp.</title>
        <authorList>
            <person name="Carter M.E."/>
            <person name="Carpenter S.C.D."/>
            <person name="Bogdanove A.J."/>
        </authorList>
    </citation>
    <scope>NUCLEOTIDE SEQUENCE [LARGE SCALE GENOMIC DNA]</scope>
    <source>
        <strain evidence="1 2">B12</strain>
        <plasmid evidence="1 2">megaplasmid</plasmid>
    </source>
</reference>
<evidence type="ECO:0000313" key="2">
    <source>
        <dbReference type="Proteomes" id="UP001493153"/>
    </source>
</evidence>